<dbReference type="AlphaFoldDB" id="A0A0D1Z686"/>
<dbReference type="EMBL" id="KN847525">
    <property type="protein sequence ID" value="KIV89404.1"/>
    <property type="molecule type" value="Genomic_DNA"/>
</dbReference>
<dbReference type="HOGENOM" id="CLU_1475177_0_0_1"/>
<organism evidence="1 2">
    <name type="scientific">Exophiala mesophila</name>
    <name type="common">Black yeast-like fungus</name>
    <dbReference type="NCBI Taxonomy" id="212818"/>
    <lineage>
        <taxon>Eukaryota</taxon>
        <taxon>Fungi</taxon>
        <taxon>Dikarya</taxon>
        <taxon>Ascomycota</taxon>
        <taxon>Pezizomycotina</taxon>
        <taxon>Eurotiomycetes</taxon>
        <taxon>Chaetothyriomycetidae</taxon>
        <taxon>Chaetothyriales</taxon>
        <taxon>Herpotrichiellaceae</taxon>
        <taxon>Exophiala</taxon>
    </lineage>
</organism>
<evidence type="ECO:0000313" key="1">
    <source>
        <dbReference type="EMBL" id="KIV89404.1"/>
    </source>
</evidence>
<dbReference type="Proteomes" id="UP000054302">
    <property type="component" value="Unassembled WGS sequence"/>
</dbReference>
<dbReference type="GeneID" id="27326812"/>
<evidence type="ECO:0000313" key="2">
    <source>
        <dbReference type="Proteomes" id="UP000054302"/>
    </source>
</evidence>
<protein>
    <submittedName>
        <fullName evidence="1">Uncharacterized protein</fullName>
    </submittedName>
</protein>
<dbReference type="RefSeq" id="XP_016220978.1">
    <property type="nucleotide sequence ID" value="XM_016374067.1"/>
</dbReference>
<accession>A0A0D1Z686</accession>
<gene>
    <name evidence="1" type="ORF">PV10_08967</name>
</gene>
<sequence length="183" mass="20074">MIWPPHSSLPLLPPRRGSSSSRSYVQTFLPKRPPSAIPIPGWASLAPDGCIQFRPAQNHSSLFINTVAVAAKKLTDPQLSTASCRLQWYAPVRTVLEDSGTRSISTEISPGSSSRHGHSLLSHHPCNCCAASDNDHRSTVWSNLLRTILRGNSCGRNPGHFLRNTAHHLPFQHHSKQSAPRPT</sequence>
<name>A0A0D1Z686_EXOME</name>
<keyword evidence="2" id="KW-1185">Reference proteome</keyword>
<dbReference type="VEuPathDB" id="FungiDB:PV10_08967"/>
<reference evidence="1 2" key="1">
    <citation type="submission" date="2015-01" db="EMBL/GenBank/DDBJ databases">
        <title>The Genome Sequence of Exophiala mesophila CBS40295.</title>
        <authorList>
            <consortium name="The Broad Institute Genomics Platform"/>
            <person name="Cuomo C."/>
            <person name="de Hoog S."/>
            <person name="Gorbushina A."/>
            <person name="Stielow B."/>
            <person name="Teixiera M."/>
            <person name="Abouelleil A."/>
            <person name="Chapman S.B."/>
            <person name="Priest M."/>
            <person name="Young S.K."/>
            <person name="Wortman J."/>
            <person name="Nusbaum C."/>
            <person name="Birren B."/>
        </authorList>
    </citation>
    <scope>NUCLEOTIDE SEQUENCE [LARGE SCALE GENOMIC DNA]</scope>
    <source>
        <strain evidence="1 2">CBS 40295</strain>
    </source>
</reference>
<proteinExistence type="predicted"/>